<feature type="signal peptide" evidence="1">
    <location>
        <begin position="1"/>
        <end position="27"/>
    </location>
</feature>
<evidence type="ECO:0000313" key="3">
    <source>
        <dbReference type="Proteomes" id="UP000199361"/>
    </source>
</evidence>
<name>A0A1I0LIG6_9ACTN</name>
<dbReference type="AlphaFoldDB" id="A0A1I0LIG6"/>
<keyword evidence="1" id="KW-0732">Signal</keyword>
<proteinExistence type="predicted"/>
<reference evidence="2 3" key="1">
    <citation type="submission" date="2016-10" db="EMBL/GenBank/DDBJ databases">
        <authorList>
            <person name="de Groot N.N."/>
        </authorList>
    </citation>
    <scope>NUCLEOTIDE SEQUENCE [LARGE SCALE GENOMIC DNA]</scope>
    <source>
        <strain evidence="2 3">CGMCC 4.5598</strain>
    </source>
</reference>
<organism evidence="2 3">
    <name type="scientific">Nonomuraea wenchangensis</name>
    <dbReference type="NCBI Taxonomy" id="568860"/>
    <lineage>
        <taxon>Bacteria</taxon>
        <taxon>Bacillati</taxon>
        <taxon>Actinomycetota</taxon>
        <taxon>Actinomycetes</taxon>
        <taxon>Streptosporangiales</taxon>
        <taxon>Streptosporangiaceae</taxon>
        <taxon>Nonomuraea</taxon>
    </lineage>
</organism>
<evidence type="ECO:0008006" key="4">
    <source>
        <dbReference type="Google" id="ProtNLM"/>
    </source>
</evidence>
<dbReference type="EMBL" id="FOHX01000017">
    <property type="protein sequence ID" value="SEU40009.1"/>
    <property type="molecule type" value="Genomic_DNA"/>
</dbReference>
<protein>
    <recommendedName>
        <fullName evidence="4">DUF11 domain-containing protein</fullName>
    </recommendedName>
</protein>
<gene>
    <name evidence="2" type="ORF">SAMN05421811_117169</name>
</gene>
<evidence type="ECO:0000256" key="1">
    <source>
        <dbReference type="SAM" id="SignalP"/>
    </source>
</evidence>
<dbReference type="STRING" id="568860.SAMN05421811_117169"/>
<dbReference type="Proteomes" id="UP000199361">
    <property type="component" value="Unassembled WGS sequence"/>
</dbReference>
<accession>A0A1I0LIG6</accession>
<sequence length="194" mass="20426">MHKSLTKGMLATLAAGALLVPAVPASAAVSATASTAATSTVSAKAAKPYSSFAVKVTATKKAKAGSYIKYKISATNVGPHFASAEAWYVGGAFPKGVDPRNIRYSTSGKKMECILLTARGFFCFANKDIAVGSSFSVTFYAKTKKSTRGSQKATLGVISYNLDQGMEDMDLRELDRLGVPGYLFAKTVKTTVVR</sequence>
<evidence type="ECO:0000313" key="2">
    <source>
        <dbReference type="EMBL" id="SEU40009.1"/>
    </source>
</evidence>
<keyword evidence="3" id="KW-1185">Reference proteome</keyword>
<feature type="chain" id="PRO_5011680839" description="DUF11 domain-containing protein" evidence="1">
    <location>
        <begin position="28"/>
        <end position="194"/>
    </location>
</feature>